<proteinExistence type="predicted"/>
<evidence type="ECO:0000256" key="1">
    <source>
        <dbReference type="SAM" id="MobiDB-lite"/>
    </source>
</evidence>
<name>A0A4Q9MZC5_9APHY</name>
<protein>
    <submittedName>
        <fullName evidence="2">Uncharacterized protein</fullName>
    </submittedName>
</protein>
<reference evidence="2" key="1">
    <citation type="submission" date="2019-01" db="EMBL/GenBank/DDBJ databases">
        <title>Draft genome sequences of three monokaryotic isolates of the white-rot basidiomycete fungus Dichomitus squalens.</title>
        <authorList>
            <consortium name="DOE Joint Genome Institute"/>
            <person name="Lopez S.C."/>
            <person name="Andreopoulos B."/>
            <person name="Pangilinan J."/>
            <person name="Lipzen A."/>
            <person name="Riley R."/>
            <person name="Ahrendt S."/>
            <person name="Ng V."/>
            <person name="Barry K."/>
            <person name="Daum C."/>
            <person name="Grigoriev I.V."/>
            <person name="Hilden K.S."/>
            <person name="Makela M.R."/>
            <person name="de Vries R.P."/>
        </authorList>
    </citation>
    <scope>NUCLEOTIDE SEQUENCE [LARGE SCALE GENOMIC DNA]</scope>
    <source>
        <strain evidence="2">OM18370.1</strain>
    </source>
</reference>
<evidence type="ECO:0000313" key="2">
    <source>
        <dbReference type="EMBL" id="TBU31941.1"/>
    </source>
</evidence>
<feature type="compositionally biased region" description="Low complexity" evidence="1">
    <location>
        <begin position="156"/>
        <end position="172"/>
    </location>
</feature>
<sequence length="211" mass="22062">MSSSNTSGHRPPPNVPSSYVPFTHSHKPVAYGTTSASPKHQDARSSFSQVCTVPMHSGDSRHSGKRSSSQASCPPMPFIPNVSPPLIYPEPPSSTGENDDPSAFSGHQPRPVIPVIIRPPGTRAPPPSPSHSHVSSRHKHRRGSCPGLSYSSMHTAAPSHSPFPSIPSHAHPTQSSIGHSSTHKKHLTGRSAAHAQGAGFHVPPGAASGVT</sequence>
<feature type="region of interest" description="Disordered" evidence="1">
    <location>
        <begin position="1"/>
        <end position="211"/>
    </location>
</feature>
<dbReference type="AlphaFoldDB" id="A0A4Q9MZC5"/>
<feature type="compositionally biased region" description="Pro residues" evidence="1">
    <location>
        <begin position="74"/>
        <end position="92"/>
    </location>
</feature>
<gene>
    <name evidence="2" type="ORF">BD311DRAFT_81496</name>
</gene>
<feature type="compositionally biased region" description="Low complexity" evidence="1">
    <location>
        <begin position="109"/>
        <end position="121"/>
    </location>
</feature>
<feature type="compositionally biased region" description="Polar residues" evidence="1">
    <location>
        <begin position="32"/>
        <end position="51"/>
    </location>
</feature>
<dbReference type="Proteomes" id="UP000292957">
    <property type="component" value="Unassembled WGS sequence"/>
</dbReference>
<organism evidence="2">
    <name type="scientific">Dichomitus squalens</name>
    <dbReference type="NCBI Taxonomy" id="114155"/>
    <lineage>
        <taxon>Eukaryota</taxon>
        <taxon>Fungi</taxon>
        <taxon>Dikarya</taxon>
        <taxon>Basidiomycota</taxon>
        <taxon>Agaricomycotina</taxon>
        <taxon>Agaricomycetes</taxon>
        <taxon>Polyporales</taxon>
        <taxon>Polyporaceae</taxon>
        <taxon>Dichomitus</taxon>
    </lineage>
</organism>
<feature type="compositionally biased region" description="Basic residues" evidence="1">
    <location>
        <begin position="134"/>
        <end position="143"/>
    </location>
</feature>
<dbReference type="EMBL" id="ML143397">
    <property type="protein sequence ID" value="TBU31941.1"/>
    <property type="molecule type" value="Genomic_DNA"/>
</dbReference>
<accession>A0A4Q9MZC5</accession>